<accession>A0A8B8BM01</accession>
<dbReference type="SMART" id="SM00225">
    <property type="entry name" value="BTB"/>
    <property type="match status" value="1"/>
</dbReference>
<comment type="subcellular location">
    <subcellularLocation>
        <location evidence="1">Cytoplasm</location>
    </subcellularLocation>
</comment>
<dbReference type="InterPro" id="IPR000210">
    <property type="entry name" value="BTB/POZ_dom"/>
</dbReference>
<evidence type="ECO:0000313" key="5">
    <source>
        <dbReference type="RefSeq" id="XP_022304353.1"/>
    </source>
</evidence>
<dbReference type="Proteomes" id="UP000694844">
    <property type="component" value="Chromosome 1"/>
</dbReference>
<evidence type="ECO:0000256" key="2">
    <source>
        <dbReference type="ARBA" id="ARBA00022490"/>
    </source>
</evidence>
<dbReference type="GO" id="GO:0022008">
    <property type="term" value="P:neurogenesis"/>
    <property type="evidence" value="ECO:0007669"/>
    <property type="project" value="TreeGrafter"/>
</dbReference>
<dbReference type="PROSITE" id="PS50097">
    <property type="entry name" value="BTB"/>
    <property type="match status" value="1"/>
</dbReference>
<keyword evidence="2" id="KW-0963">Cytoplasm</keyword>
<reference evidence="4" key="1">
    <citation type="submission" date="2024-06" db="UniProtKB">
        <authorList>
            <consortium name="RefSeq"/>
        </authorList>
    </citation>
    <scope>NUCLEOTIDE SEQUENCE [LARGE SCALE GENOMIC DNA]</scope>
</reference>
<feature type="domain" description="BTB" evidence="3">
    <location>
        <begin position="25"/>
        <end position="92"/>
    </location>
</feature>
<keyword evidence="4" id="KW-1185">Reference proteome</keyword>
<proteinExistence type="predicted"/>
<dbReference type="SMART" id="SM00875">
    <property type="entry name" value="BACK"/>
    <property type="match status" value="1"/>
</dbReference>
<reference evidence="5" key="2">
    <citation type="submission" date="2025-08" db="UniProtKB">
        <authorList>
            <consortium name="RefSeq"/>
        </authorList>
    </citation>
    <scope>IDENTIFICATION</scope>
    <source>
        <tissue evidence="5">Whole sample</tissue>
    </source>
</reference>
<gene>
    <name evidence="5" type="primary">LOC111111336</name>
</gene>
<dbReference type="AlphaFoldDB" id="A0A8B8BM01"/>
<dbReference type="OrthoDB" id="9979965at2759"/>
<protein>
    <submittedName>
        <fullName evidence="5">BTB/POZ domain-containing protein 6-B-like</fullName>
    </submittedName>
</protein>
<dbReference type="GO" id="GO:0005829">
    <property type="term" value="C:cytosol"/>
    <property type="evidence" value="ECO:0007669"/>
    <property type="project" value="TreeGrafter"/>
</dbReference>
<dbReference type="InterPro" id="IPR038648">
    <property type="entry name" value="PHR_sf"/>
</dbReference>
<dbReference type="KEGG" id="cvn:111111336"/>
<evidence type="ECO:0000313" key="4">
    <source>
        <dbReference type="Proteomes" id="UP000694844"/>
    </source>
</evidence>
<dbReference type="Pfam" id="PF00651">
    <property type="entry name" value="BTB"/>
    <property type="match status" value="1"/>
</dbReference>
<name>A0A8B8BM01_CRAVI</name>
<dbReference type="RefSeq" id="XP_022304353.1">
    <property type="nucleotide sequence ID" value="XM_022448645.1"/>
</dbReference>
<dbReference type="Gene3D" id="2.60.120.820">
    <property type="entry name" value="PHR domain"/>
    <property type="match status" value="1"/>
</dbReference>
<dbReference type="GeneID" id="111111336"/>
<sequence>MEREWQLGKTLAECNGYMLDNEIDCDVTFRVGDTQEVVRAHKYMLGSRSSVFYAMLYGALAERGEIHIPDMEPHTFNCLLRYIYTDNVTLSGDDVLAVMHAANKYAMIGLEEKCASFLMQNLTAENVCSVLESAHCFNKEKVRSHCIEFIKDCPGAFDAENFLSLCVECLRQVLLLDDLVLEEEEIFQRTMQWASVQCHNLHLEDSGPNKRTVLDSCLYCVRFPIMNMQFFNETVCKADVLSQKEIEDVTRQMSEVKICQTKFCVRKRRGTDQYSCKRFSYDRVDVRWARKTGRIDFYVDIQIILTGLLLYGGHQTNSQLLSVYAALEDSDNDKVLTDVTKQVKVQPETTIFLLKFPRSIRLEPDVRYSVFVQKDGWESHWGDAGMASVVTQDVNFYFLTTYKSEQTNRARGLIPGLLFTKGFSSDQNRESLGVKRKLEDTVQYTAC</sequence>
<dbReference type="Gene3D" id="1.25.40.420">
    <property type="match status" value="1"/>
</dbReference>
<dbReference type="PANTHER" id="PTHR45774">
    <property type="entry name" value="BTB/POZ DOMAIN-CONTAINING"/>
    <property type="match status" value="1"/>
</dbReference>
<dbReference type="InterPro" id="IPR012983">
    <property type="entry name" value="PHR"/>
</dbReference>
<evidence type="ECO:0000259" key="3">
    <source>
        <dbReference type="PROSITE" id="PS50097"/>
    </source>
</evidence>
<dbReference type="PANTHER" id="PTHR45774:SF4">
    <property type="entry name" value="AXUNDEAD, ISOFORM F"/>
    <property type="match status" value="1"/>
</dbReference>
<dbReference type="InterPro" id="IPR011333">
    <property type="entry name" value="SKP1/BTB/POZ_sf"/>
</dbReference>
<dbReference type="Pfam" id="PF07707">
    <property type="entry name" value="BACK"/>
    <property type="match status" value="1"/>
</dbReference>
<dbReference type="Pfam" id="PF08005">
    <property type="entry name" value="PHR"/>
    <property type="match status" value="1"/>
</dbReference>
<organism evidence="4 5">
    <name type="scientific">Crassostrea virginica</name>
    <name type="common">Eastern oyster</name>
    <dbReference type="NCBI Taxonomy" id="6565"/>
    <lineage>
        <taxon>Eukaryota</taxon>
        <taxon>Metazoa</taxon>
        <taxon>Spiralia</taxon>
        <taxon>Lophotrochozoa</taxon>
        <taxon>Mollusca</taxon>
        <taxon>Bivalvia</taxon>
        <taxon>Autobranchia</taxon>
        <taxon>Pteriomorphia</taxon>
        <taxon>Ostreida</taxon>
        <taxon>Ostreoidea</taxon>
        <taxon>Ostreidae</taxon>
        <taxon>Crassostrea</taxon>
    </lineage>
</organism>
<dbReference type="InterPro" id="IPR011705">
    <property type="entry name" value="BACK"/>
</dbReference>
<dbReference type="Gene3D" id="3.30.710.10">
    <property type="entry name" value="Potassium Channel Kv1.1, Chain A"/>
    <property type="match status" value="1"/>
</dbReference>
<dbReference type="SUPFAM" id="SSF54695">
    <property type="entry name" value="POZ domain"/>
    <property type="match status" value="1"/>
</dbReference>
<evidence type="ECO:0000256" key="1">
    <source>
        <dbReference type="ARBA" id="ARBA00004496"/>
    </source>
</evidence>